<dbReference type="InterPro" id="IPR006073">
    <property type="entry name" value="GTP-bd"/>
</dbReference>
<dbReference type="InterPro" id="IPR016496">
    <property type="entry name" value="GTPase_HflX"/>
</dbReference>
<dbReference type="GO" id="GO:0005737">
    <property type="term" value="C:cytoplasm"/>
    <property type="evidence" value="ECO:0007669"/>
    <property type="project" value="TreeGrafter"/>
</dbReference>
<evidence type="ECO:0000313" key="2">
    <source>
        <dbReference type="EMBL" id="CAH0381562.1"/>
    </source>
</evidence>
<dbReference type="PANTHER" id="PTHR10229:SF0">
    <property type="entry name" value="GTP-BINDING PROTEIN 6-RELATED"/>
    <property type="match status" value="1"/>
</dbReference>
<dbReference type="AlphaFoldDB" id="A0A9P0A1J8"/>
<keyword evidence="3" id="KW-1185">Reference proteome</keyword>
<dbReference type="FunFam" id="3.40.50.300:FF:000886">
    <property type="entry name" value="Putative GTP-binding protein 6"/>
    <property type="match status" value="1"/>
</dbReference>
<sequence length="492" mass="55171">MMSIFYSPKNAHQNLIEKKVYSVCNAKVSSLIARALCTTNSKLKYGGNKMLHDSFDHPETEELKKLLDNNLTWDGAGEHKVLVLQPYIKWGPNKKTNTNPDLMLAEAVSLVKSLPKWTIADKRKIGLMNICTDKVFGTGQIDAIASQIHNAPIPITAVFVSIDKLSNEQYFFLCNRLQVPVFDRYSIVIQIFKEHAKSSEAKLQVALAELPYIVGRFLSPHYDRTKKILMKHQKEMKASLAKLEKHRAHVRKNRKALEFPVVAVVGYTNAGKTSLIKALTADSSLTPQNVLFATLDVTMHEGSLPCNLKVLYADTIGFIADLPIELIQPFRVTLEDAMLADVIIHVMDVSHPNHALQYDEVINTLEKLDLSPKLKENVITVGNKSDLVPHEKLLEIPNEVMLVSATEGIGMNQLLSRVEQLILSSTNRQKLTVRVRAFSDEEQWLKQEAAIISSDVDPNDSAYALLKIVITPSKLNIFREQFIGSSGRRKNA</sequence>
<dbReference type="Proteomes" id="UP001152759">
    <property type="component" value="Chromosome 1"/>
</dbReference>
<dbReference type="Pfam" id="PF01926">
    <property type="entry name" value="MMR_HSR1"/>
    <property type="match status" value="1"/>
</dbReference>
<dbReference type="EMBL" id="OU963862">
    <property type="protein sequence ID" value="CAH0381562.1"/>
    <property type="molecule type" value="Genomic_DNA"/>
</dbReference>
<dbReference type="GO" id="GO:0043022">
    <property type="term" value="F:ribosome binding"/>
    <property type="evidence" value="ECO:0007669"/>
    <property type="project" value="TreeGrafter"/>
</dbReference>
<feature type="domain" description="Hflx-type G" evidence="1">
    <location>
        <begin position="260"/>
        <end position="426"/>
    </location>
</feature>
<dbReference type="InterPro" id="IPR030394">
    <property type="entry name" value="G_HFLX_dom"/>
</dbReference>
<proteinExistence type="predicted"/>
<name>A0A9P0A1J8_BEMTA</name>
<reference evidence="2" key="1">
    <citation type="submission" date="2021-12" db="EMBL/GenBank/DDBJ databases">
        <authorList>
            <person name="King R."/>
        </authorList>
    </citation>
    <scope>NUCLEOTIDE SEQUENCE</scope>
</reference>
<evidence type="ECO:0000313" key="3">
    <source>
        <dbReference type="Proteomes" id="UP001152759"/>
    </source>
</evidence>
<dbReference type="Gene3D" id="3.40.50.300">
    <property type="entry name" value="P-loop containing nucleotide triphosphate hydrolases"/>
    <property type="match status" value="1"/>
</dbReference>
<protein>
    <recommendedName>
        <fullName evidence="1">Hflx-type G domain-containing protein</fullName>
    </recommendedName>
</protein>
<gene>
    <name evidence="2" type="ORF">BEMITA_LOCUS1198</name>
</gene>
<evidence type="ECO:0000259" key="1">
    <source>
        <dbReference type="PROSITE" id="PS51705"/>
    </source>
</evidence>
<accession>A0A9P0A1J8</accession>
<dbReference type="Gene3D" id="3.40.50.11060">
    <property type="entry name" value="GTPase HflX, N-terminal domain"/>
    <property type="match status" value="1"/>
</dbReference>
<dbReference type="PANTHER" id="PTHR10229">
    <property type="entry name" value="GTP-BINDING PROTEIN HFLX"/>
    <property type="match status" value="1"/>
</dbReference>
<dbReference type="InterPro" id="IPR042108">
    <property type="entry name" value="GTPase_HflX_N_sf"/>
</dbReference>
<dbReference type="CDD" id="cd01878">
    <property type="entry name" value="HflX"/>
    <property type="match status" value="1"/>
</dbReference>
<dbReference type="InterPro" id="IPR027417">
    <property type="entry name" value="P-loop_NTPase"/>
</dbReference>
<dbReference type="PROSITE" id="PS51705">
    <property type="entry name" value="G_HFLX"/>
    <property type="match status" value="1"/>
</dbReference>
<dbReference type="SUPFAM" id="SSF52540">
    <property type="entry name" value="P-loop containing nucleoside triphosphate hydrolases"/>
    <property type="match status" value="1"/>
</dbReference>
<dbReference type="GO" id="GO:0005525">
    <property type="term" value="F:GTP binding"/>
    <property type="evidence" value="ECO:0007669"/>
    <property type="project" value="InterPro"/>
</dbReference>
<organism evidence="2 3">
    <name type="scientific">Bemisia tabaci</name>
    <name type="common">Sweetpotato whitefly</name>
    <name type="synonym">Aleurodes tabaci</name>
    <dbReference type="NCBI Taxonomy" id="7038"/>
    <lineage>
        <taxon>Eukaryota</taxon>
        <taxon>Metazoa</taxon>
        <taxon>Ecdysozoa</taxon>
        <taxon>Arthropoda</taxon>
        <taxon>Hexapoda</taxon>
        <taxon>Insecta</taxon>
        <taxon>Pterygota</taxon>
        <taxon>Neoptera</taxon>
        <taxon>Paraneoptera</taxon>
        <taxon>Hemiptera</taxon>
        <taxon>Sternorrhyncha</taxon>
        <taxon>Aleyrodoidea</taxon>
        <taxon>Aleyrodidae</taxon>
        <taxon>Aleyrodinae</taxon>
        <taxon>Bemisia</taxon>
    </lineage>
</organism>